<keyword evidence="6" id="KW-0735">Signal-anchor</keyword>
<evidence type="ECO:0000256" key="2">
    <source>
        <dbReference type="ARBA" id="ARBA00005664"/>
    </source>
</evidence>
<dbReference type="STRING" id="4155.A0A022QLH0"/>
<dbReference type="GO" id="GO:0000139">
    <property type="term" value="C:Golgi membrane"/>
    <property type="evidence" value="ECO:0007669"/>
    <property type="project" value="UniProtKB-SubCell"/>
</dbReference>
<feature type="compositionally biased region" description="Low complexity" evidence="11">
    <location>
        <begin position="9"/>
        <end position="20"/>
    </location>
</feature>
<evidence type="ECO:0000256" key="9">
    <source>
        <dbReference type="ARBA" id="ARBA00023136"/>
    </source>
</evidence>
<keyword evidence="7 12" id="KW-1133">Transmembrane helix</keyword>
<dbReference type="eggNOG" id="KOG4748">
    <property type="taxonomic scope" value="Eukaryota"/>
</dbReference>
<comment type="subcellular location">
    <subcellularLocation>
        <location evidence="1">Golgi apparatus membrane</location>
        <topology evidence="1">Single-pass type II membrane protein</topology>
    </subcellularLocation>
</comment>
<protein>
    <submittedName>
        <fullName evidence="13">Uncharacterized protein</fullName>
    </submittedName>
</protein>
<feature type="region of interest" description="Disordered" evidence="11">
    <location>
        <begin position="1"/>
        <end position="21"/>
    </location>
</feature>
<evidence type="ECO:0000256" key="10">
    <source>
        <dbReference type="ARBA" id="ARBA00023180"/>
    </source>
</evidence>
<dbReference type="GO" id="GO:0009969">
    <property type="term" value="P:xyloglucan biosynthetic process"/>
    <property type="evidence" value="ECO:0000318"/>
    <property type="project" value="GO_Central"/>
</dbReference>
<keyword evidence="5 12" id="KW-0812">Transmembrane</keyword>
<evidence type="ECO:0000256" key="11">
    <source>
        <dbReference type="SAM" id="MobiDB-lite"/>
    </source>
</evidence>
<dbReference type="Proteomes" id="UP000030748">
    <property type="component" value="Unassembled WGS sequence"/>
</dbReference>
<feature type="transmembrane region" description="Helical" evidence="12">
    <location>
        <begin position="32"/>
        <end position="59"/>
    </location>
</feature>
<keyword evidence="9 12" id="KW-0472">Membrane</keyword>
<keyword evidence="4" id="KW-0808">Transferase</keyword>
<evidence type="ECO:0000313" key="13">
    <source>
        <dbReference type="EMBL" id="EYU28806.1"/>
    </source>
</evidence>
<proteinExistence type="inferred from homology"/>
<evidence type="ECO:0000256" key="8">
    <source>
        <dbReference type="ARBA" id="ARBA00023034"/>
    </source>
</evidence>
<evidence type="ECO:0000256" key="5">
    <source>
        <dbReference type="ARBA" id="ARBA00022692"/>
    </source>
</evidence>
<reference evidence="13 14" key="1">
    <citation type="journal article" date="2013" name="Proc. Natl. Acad. Sci. U.S.A.">
        <title>Fine-scale variation in meiotic recombination in Mimulus inferred from population shotgun sequencing.</title>
        <authorList>
            <person name="Hellsten U."/>
            <person name="Wright K.M."/>
            <person name="Jenkins J."/>
            <person name="Shu S."/>
            <person name="Yuan Y."/>
            <person name="Wessler S.R."/>
            <person name="Schmutz J."/>
            <person name="Willis J.H."/>
            <person name="Rokhsar D.S."/>
        </authorList>
    </citation>
    <scope>NUCLEOTIDE SEQUENCE [LARGE SCALE GENOMIC DNA]</scope>
    <source>
        <strain evidence="14">cv. DUN x IM62</strain>
    </source>
</reference>
<dbReference type="InterPro" id="IPR008630">
    <property type="entry name" value="Glyco_trans_34"/>
</dbReference>
<dbReference type="EMBL" id="KI631311">
    <property type="protein sequence ID" value="EYU28806.1"/>
    <property type="molecule type" value="Genomic_DNA"/>
</dbReference>
<dbReference type="PANTHER" id="PTHR31311">
    <property type="entry name" value="XYLOGLUCAN 6-XYLOSYLTRANSFERASE 5-RELATED-RELATED"/>
    <property type="match status" value="1"/>
</dbReference>
<dbReference type="FunFam" id="3.90.550.10:FF:000101">
    <property type="entry name" value="Probable glycosyltransferase 5"/>
    <property type="match status" value="1"/>
</dbReference>
<evidence type="ECO:0000256" key="12">
    <source>
        <dbReference type="SAM" id="Phobius"/>
    </source>
</evidence>
<evidence type="ECO:0000256" key="1">
    <source>
        <dbReference type="ARBA" id="ARBA00004323"/>
    </source>
</evidence>
<evidence type="ECO:0000256" key="3">
    <source>
        <dbReference type="ARBA" id="ARBA00022676"/>
    </source>
</evidence>
<comment type="similarity">
    <text evidence="2">Belongs to the glycosyltransferase 34 family.</text>
</comment>
<keyword evidence="3" id="KW-0328">Glycosyltransferase</keyword>
<gene>
    <name evidence="13" type="ORF">MIMGU_mgv1a003740mg</name>
</gene>
<keyword evidence="8" id="KW-0333">Golgi apparatus</keyword>
<dbReference type="GO" id="GO:0016758">
    <property type="term" value="F:hexosyltransferase activity"/>
    <property type="evidence" value="ECO:0000318"/>
    <property type="project" value="GO_Central"/>
</dbReference>
<keyword evidence="14" id="KW-1185">Reference proteome</keyword>
<dbReference type="AlphaFoldDB" id="A0A022QLH0"/>
<dbReference type="InterPro" id="IPR029044">
    <property type="entry name" value="Nucleotide-diphossugar_trans"/>
</dbReference>
<dbReference type="Gene3D" id="3.90.550.10">
    <property type="entry name" value="Spore Coat Polysaccharide Biosynthesis Protein SpsA, Chain A"/>
    <property type="match status" value="1"/>
</dbReference>
<evidence type="ECO:0000256" key="6">
    <source>
        <dbReference type="ARBA" id="ARBA00022968"/>
    </source>
</evidence>
<evidence type="ECO:0000313" key="14">
    <source>
        <dbReference type="Proteomes" id="UP000030748"/>
    </source>
</evidence>
<evidence type="ECO:0000256" key="4">
    <source>
        <dbReference type="ARBA" id="ARBA00022679"/>
    </source>
</evidence>
<evidence type="ECO:0000256" key="7">
    <source>
        <dbReference type="ARBA" id="ARBA00022989"/>
    </source>
</evidence>
<accession>A0A022QLH0</accession>
<sequence>MGLKRISSTAGALPTTTATAVRRRRHGGQKCGNLKLTILCGIITILVLRGTIGISLISFPSESTTIPRHVAEETDRIVAEIRSGENDDSESESVTLTNRTYTLGPKIIDWDSSRQKWLRQNRGFPNYVNGKPRILLVTGSQPGPCNNPIGDHYLLKSTKNKIDYCRMHNIEIVYNMANLDEELSGYWTKLPLIRKLMVSHPEAEWIWWMDSDAFFTDMLFEIPISKYEPYNMVVHGYPNLLFEEKSWIALNTGSFLLRNRQWSLDLLDSWAPMGPKGAVREEAGKILTANLKDRPSFEADDQSALIYLLVSRKDEWMDKVFLENSYYLHGYWVGLVDKYEEYLESSHPGLGDERWPFVTHFVGCKTCGGYGDYTMESCLKSMERAFNFADNQLLDIYGFRHKGLLSPGVKRIRSETTRPLERITRLSFPLFSCTRLRHHSRILRCKNQTSKTAAATPPDVHANDRNAPLEGTYFPTVPANRKIPICASPKRSLIHLLSTPSSSLSDDGKSKPMLGSCSCECRFSLLIGKSSWFRGGKIDGAAVLMAENGDWICSQSANSSGFSMLYF</sequence>
<keyword evidence="10" id="KW-0325">Glycoprotein</keyword>
<dbReference type="Pfam" id="PF05637">
    <property type="entry name" value="Glyco_transf_34"/>
    <property type="match status" value="1"/>
</dbReference>
<organism evidence="13 14">
    <name type="scientific">Erythranthe guttata</name>
    <name type="common">Yellow monkey flower</name>
    <name type="synonym">Mimulus guttatus</name>
    <dbReference type="NCBI Taxonomy" id="4155"/>
    <lineage>
        <taxon>Eukaryota</taxon>
        <taxon>Viridiplantae</taxon>
        <taxon>Streptophyta</taxon>
        <taxon>Embryophyta</taxon>
        <taxon>Tracheophyta</taxon>
        <taxon>Spermatophyta</taxon>
        <taxon>Magnoliopsida</taxon>
        <taxon>eudicotyledons</taxon>
        <taxon>Gunneridae</taxon>
        <taxon>Pentapetalae</taxon>
        <taxon>asterids</taxon>
        <taxon>lamiids</taxon>
        <taxon>Lamiales</taxon>
        <taxon>Phrymaceae</taxon>
        <taxon>Erythranthe</taxon>
    </lineage>
</organism>
<name>A0A022QLH0_ERYGU</name>
<dbReference type="PANTHER" id="PTHR31311:SF44">
    <property type="entry name" value="GLYCOSYLTRANSFERASE 2-RELATED"/>
    <property type="match status" value="1"/>
</dbReference>